<dbReference type="InterPro" id="IPR036397">
    <property type="entry name" value="RNaseH_sf"/>
</dbReference>
<dbReference type="PANTHER" id="PTHR47723">
    <property type="entry name" value="OS05G0353850 PROTEIN"/>
    <property type="match status" value="1"/>
</dbReference>
<evidence type="ECO:0008006" key="5">
    <source>
        <dbReference type="Google" id="ProtNLM"/>
    </source>
</evidence>
<comment type="caution">
    <text evidence="3">The sequence shown here is derived from an EMBL/GenBank/DDBJ whole genome shotgun (WGS) entry which is preliminary data.</text>
</comment>
<evidence type="ECO:0000313" key="3">
    <source>
        <dbReference type="EMBL" id="KAK3220416.1"/>
    </source>
</evidence>
<evidence type="ECO:0000259" key="1">
    <source>
        <dbReference type="Pfam" id="PF13456"/>
    </source>
</evidence>
<dbReference type="Pfam" id="PF13456">
    <property type="entry name" value="RVT_3"/>
    <property type="match status" value="1"/>
</dbReference>
<protein>
    <recommendedName>
        <fullName evidence="5">Reverse transcriptase zinc-binding domain-containing protein</fullName>
    </recommendedName>
</protein>
<dbReference type="PANTHER" id="PTHR47723:SF22">
    <property type="entry name" value="RNASE H TYPE-1 DOMAIN-CONTAINING PROTEIN"/>
    <property type="match status" value="1"/>
</dbReference>
<dbReference type="AlphaFoldDB" id="A0AAE0E9W1"/>
<dbReference type="SUPFAM" id="SSF53098">
    <property type="entry name" value="Ribonuclease H-like"/>
    <property type="match status" value="1"/>
</dbReference>
<gene>
    <name evidence="3" type="ORF">Dsin_014386</name>
</gene>
<keyword evidence="4" id="KW-1185">Reference proteome</keyword>
<evidence type="ECO:0000313" key="4">
    <source>
        <dbReference type="Proteomes" id="UP001281410"/>
    </source>
</evidence>
<proteinExistence type="predicted"/>
<feature type="domain" description="RNase H type-1" evidence="1">
    <location>
        <begin position="240"/>
        <end position="363"/>
    </location>
</feature>
<dbReference type="InterPro" id="IPR026960">
    <property type="entry name" value="RVT-Znf"/>
</dbReference>
<evidence type="ECO:0000259" key="2">
    <source>
        <dbReference type="Pfam" id="PF13966"/>
    </source>
</evidence>
<accession>A0AAE0E9W1</accession>
<dbReference type="GO" id="GO:0003676">
    <property type="term" value="F:nucleic acid binding"/>
    <property type="evidence" value="ECO:0007669"/>
    <property type="project" value="InterPro"/>
</dbReference>
<dbReference type="InterPro" id="IPR012337">
    <property type="entry name" value="RNaseH-like_sf"/>
</dbReference>
<dbReference type="Pfam" id="PF13966">
    <property type="entry name" value="zf-RVT"/>
    <property type="match status" value="1"/>
</dbReference>
<name>A0AAE0E9W1_9ROSI</name>
<dbReference type="EMBL" id="JANJYJ010000004">
    <property type="protein sequence ID" value="KAK3220416.1"/>
    <property type="molecule type" value="Genomic_DNA"/>
</dbReference>
<dbReference type="InterPro" id="IPR053151">
    <property type="entry name" value="RNase_H-like"/>
</dbReference>
<sequence length="372" mass="42301">MSVLDCIVIRKSVSDTLAWTFCANGMFSVKSFRRGLEDPLIESCSYHSLIWQGICPPKIEIFVWQLLRGRVIVRKVLQEFGYGPTPSLLCPICNEGEETIDHLFLLCPWSWKLWKYCMDWWEVVSYMNNSLKNWFLGWSGLSISAKERRAWNTLFFTTTWTIREARNQMVFNGKSTDFSQAADTVKFRVAWWFKQHERGSKLPISMMLLDIKVSCVETNHVKSTKSSEWVPPTGDTLKFNVDGSSRGNPRNTGIERVLRDKAGKLWGLFSGFVGILESNAAELFAIHRAVSLCIQSQVLIGKEIDIVGDSKVAVLWVNSEGIGNLKHVDIILDIRNMLCFLGNTRVIFNSRDSNSFADSLAKKKGLPLRGIN</sequence>
<dbReference type="InterPro" id="IPR002156">
    <property type="entry name" value="RNaseH_domain"/>
</dbReference>
<reference evidence="3" key="1">
    <citation type="journal article" date="2023" name="Plant J.">
        <title>Genome sequences and population genomics provide insights into the demographic history, inbreeding, and mutation load of two 'living fossil' tree species of Dipteronia.</title>
        <authorList>
            <person name="Feng Y."/>
            <person name="Comes H.P."/>
            <person name="Chen J."/>
            <person name="Zhu S."/>
            <person name="Lu R."/>
            <person name="Zhang X."/>
            <person name="Li P."/>
            <person name="Qiu J."/>
            <person name="Olsen K.M."/>
            <person name="Qiu Y."/>
        </authorList>
    </citation>
    <scope>NUCLEOTIDE SEQUENCE</scope>
    <source>
        <strain evidence="3">NBL</strain>
    </source>
</reference>
<dbReference type="GO" id="GO:0004523">
    <property type="term" value="F:RNA-DNA hybrid ribonuclease activity"/>
    <property type="evidence" value="ECO:0007669"/>
    <property type="project" value="InterPro"/>
</dbReference>
<dbReference type="Gene3D" id="3.30.420.10">
    <property type="entry name" value="Ribonuclease H-like superfamily/Ribonuclease H"/>
    <property type="match status" value="1"/>
</dbReference>
<organism evidence="3 4">
    <name type="scientific">Dipteronia sinensis</name>
    <dbReference type="NCBI Taxonomy" id="43782"/>
    <lineage>
        <taxon>Eukaryota</taxon>
        <taxon>Viridiplantae</taxon>
        <taxon>Streptophyta</taxon>
        <taxon>Embryophyta</taxon>
        <taxon>Tracheophyta</taxon>
        <taxon>Spermatophyta</taxon>
        <taxon>Magnoliopsida</taxon>
        <taxon>eudicotyledons</taxon>
        <taxon>Gunneridae</taxon>
        <taxon>Pentapetalae</taxon>
        <taxon>rosids</taxon>
        <taxon>malvids</taxon>
        <taxon>Sapindales</taxon>
        <taxon>Sapindaceae</taxon>
        <taxon>Hippocastanoideae</taxon>
        <taxon>Acereae</taxon>
        <taxon>Dipteronia</taxon>
    </lineage>
</organism>
<dbReference type="Proteomes" id="UP001281410">
    <property type="component" value="Unassembled WGS sequence"/>
</dbReference>
<feature type="domain" description="Reverse transcriptase zinc-binding" evidence="2">
    <location>
        <begin position="29"/>
        <end position="114"/>
    </location>
</feature>
<dbReference type="CDD" id="cd06222">
    <property type="entry name" value="RNase_H_like"/>
    <property type="match status" value="1"/>
</dbReference>
<dbReference type="InterPro" id="IPR044730">
    <property type="entry name" value="RNase_H-like_dom_plant"/>
</dbReference>